<organism evidence="3 4">
    <name type="scientific">Brevibacterium casei</name>
    <dbReference type="NCBI Taxonomy" id="33889"/>
    <lineage>
        <taxon>Bacteria</taxon>
        <taxon>Bacillati</taxon>
        <taxon>Actinomycetota</taxon>
        <taxon>Actinomycetes</taxon>
        <taxon>Micrococcales</taxon>
        <taxon>Brevibacteriaceae</taxon>
        <taxon>Brevibacterium</taxon>
    </lineage>
</organism>
<dbReference type="GO" id="GO:0008270">
    <property type="term" value="F:zinc ion binding"/>
    <property type="evidence" value="ECO:0007669"/>
    <property type="project" value="InterPro"/>
</dbReference>
<dbReference type="Proteomes" id="UP000595374">
    <property type="component" value="Chromosome"/>
</dbReference>
<evidence type="ECO:0000313" key="4">
    <source>
        <dbReference type="Proteomes" id="UP000595374"/>
    </source>
</evidence>
<keyword evidence="3" id="KW-0255">Endonuclease</keyword>
<keyword evidence="3" id="KW-0540">Nuclease</keyword>
<protein>
    <submittedName>
        <fullName evidence="3">HNH endonuclease</fullName>
    </submittedName>
</protein>
<proteinExistence type="predicted"/>
<name>A0A7T4DIZ5_9MICO</name>
<gene>
    <name evidence="3" type="ORF">I6H47_03720</name>
</gene>
<sequence>MRGTTAPSSSHDDPIPADVPDTDAHPPARATGSPDSLTESPVSPSSGSGSLSSGNDSPSSGNSRYTLRVGSSITDFAQASAAVDRAQMTVFELTAGIILGEAAADLDLPAPGDGEPYRFASLSESVSRATTGAGGEPEGADGVGGEAPALPDFLHFSLDTTFAAWVHDHVRSEHVAETSTILGTTTARSYRHFTQSMTLIFGLPRFTARALDGQFTHAQVVAVADLCQTVAFRHLPELDDHLATRRADITSDTLRASLRKKINLLQTPADRAEVAAERRRVSVETFSDGSACLMVNGPADEIHACFARVQAMARAIHAGQTNTFGLPSRIEIIDERDINALMCDILLRPQPKLRIRVRELDPVTGIESERSASMLDDTGEPLFSADERSISGLTDLLDPPAAPDRNTTADPTTTSDGPSVADPRTSGGDSPPADTYAPGDPRTSTSPDTSRESRDGTPVSCSPGSPGSAFFPGPQPHPVPREYFIDVSMPTGPHWIRNQAGLVVTLPLMSLLGDSNLPGVLPDGSPIPAETARRIAAGSPTLTRILTDPATGTPINAQAKTYAIPQQVRRTLISQWMMCTVPGCRKTAEKSEIDHVDPFNHDDPSHGGLTRFGNLHPLCKKDHALKTARRYSVRMGDRGSATPAVDYQFGHGLMTTVTAPDQPINAAQAIELYELLREKPLRRAVPDHEVPDESAIVEVMPTEAQVAEWEAERRRVADEAARQTAMKDAITRSGAARRRRRLWQALHWNEIDWNEIGHQKSLPPGSDLLTMKALPPGPTGRRPRRDEPDPEQLRAERRWRARSSTPCAYFDTKIAEAVAEHFPGNETFTDDGVIGPDEPLEYPQTFGGGSDERIWDHDPTCDPPPF</sequence>
<feature type="compositionally biased region" description="Polar residues" evidence="1">
    <location>
        <begin position="405"/>
        <end position="417"/>
    </location>
</feature>
<keyword evidence="3" id="KW-0378">Hydrolase</keyword>
<dbReference type="InterPro" id="IPR003615">
    <property type="entry name" value="HNH_nuc"/>
</dbReference>
<dbReference type="AlphaFoldDB" id="A0A7T4DIZ5"/>
<dbReference type="GO" id="GO:0004519">
    <property type="term" value="F:endonuclease activity"/>
    <property type="evidence" value="ECO:0007669"/>
    <property type="project" value="UniProtKB-KW"/>
</dbReference>
<reference evidence="3 4" key="1">
    <citation type="submission" date="2020-12" db="EMBL/GenBank/DDBJ databases">
        <title>FDA dAtabase for Regulatory Grade micrObial Sequences (FDA-ARGOS): Supporting development and validation of Infectious Disease Dx tests.</title>
        <authorList>
            <person name="Sproer C."/>
            <person name="Gronow S."/>
            <person name="Severitt S."/>
            <person name="Schroder I."/>
            <person name="Tallon L."/>
            <person name="Sadzewicz L."/>
            <person name="Zhao X."/>
            <person name="Boylan J."/>
            <person name="Ott S."/>
            <person name="Bowen H."/>
            <person name="Vavikolanu K."/>
            <person name="Mehta A."/>
            <person name="Aluvathingal J."/>
            <person name="Nadendla S."/>
            <person name="Lowell S."/>
            <person name="Myers T."/>
            <person name="Yan Y."/>
            <person name="Sichtig H."/>
        </authorList>
    </citation>
    <scope>NUCLEOTIDE SEQUENCE [LARGE SCALE GENOMIC DNA]</scope>
    <source>
        <strain evidence="3 4">FDAARGOS_990</strain>
    </source>
</reference>
<feature type="region of interest" description="Disordered" evidence="1">
    <location>
        <begin position="762"/>
        <end position="800"/>
    </location>
</feature>
<evidence type="ECO:0000259" key="2">
    <source>
        <dbReference type="SMART" id="SM00507"/>
    </source>
</evidence>
<evidence type="ECO:0000256" key="1">
    <source>
        <dbReference type="SAM" id="MobiDB-lite"/>
    </source>
</evidence>
<dbReference type="CDD" id="cd00085">
    <property type="entry name" value="HNHc"/>
    <property type="match status" value="1"/>
</dbReference>
<evidence type="ECO:0000313" key="3">
    <source>
        <dbReference type="EMBL" id="QQB15082.1"/>
    </source>
</evidence>
<feature type="region of interest" description="Disordered" evidence="1">
    <location>
        <begin position="393"/>
        <end position="477"/>
    </location>
</feature>
<dbReference type="RefSeq" id="WP_198500106.1">
    <property type="nucleotide sequence ID" value="NZ_CP065989.1"/>
</dbReference>
<dbReference type="GO" id="GO:0003676">
    <property type="term" value="F:nucleic acid binding"/>
    <property type="evidence" value="ECO:0007669"/>
    <property type="project" value="InterPro"/>
</dbReference>
<dbReference type="SMART" id="SM00507">
    <property type="entry name" value="HNHc"/>
    <property type="match status" value="1"/>
</dbReference>
<feature type="compositionally biased region" description="Low complexity" evidence="1">
    <location>
        <begin position="462"/>
        <end position="472"/>
    </location>
</feature>
<feature type="region of interest" description="Disordered" evidence="1">
    <location>
        <begin position="1"/>
        <end position="66"/>
    </location>
</feature>
<feature type="compositionally biased region" description="Low complexity" evidence="1">
    <location>
        <begin position="40"/>
        <end position="63"/>
    </location>
</feature>
<dbReference type="Pfam" id="PF01844">
    <property type="entry name" value="HNH"/>
    <property type="match status" value="1"/>
</dbReference>
<feature type="domain" description="HNH nuclease" evidence="2">
    <location>
        <begin position="567"/>
        <end position="624"/>
    </location>
</feature>
<dbReference type="InterPro" id="IPR002711">
    <property type="entry name" value="HNH"/>
</dbReference>
<accession>A0A7T4DIZ5</accession>
<feature type="region of interest" description="Disordered" evidence="1">
    <location>
        <begin position="826"/>
        <end position="866"/>
    </location>
</feature>
<feature type="compositionally biased region" description="Basic and acidic residues" evidence="1">
    <location>
        <begin position="850"/>
        <end position="860"/>
    </location>
</feature>
<dbReference type="EMBL" id="CP065989">
    <property type="protein sequence ID" value="QQB15082.1"/>
    <property type="molecule type" value="Genomic_DNA"/>
</dbReference>
<feature type="compositionally biased region" description="Basic and acidic residues" evidence="1">
    <location>
        <begin position="784"/>
        <end position="798"/>
    </location>
</feature>